<dbReference type="Proteomes" id="UP001159405">
    <property type="component" value="Unassembled WGS sequence"/>
</dbReference>
<reference evidence="1 2" key="1">
    <citation type="submission" date="2022-05" db="EMBL/GenBank/DDBJ databases">
        <authorList>
            <consortium name="Genoscope - CEA"/>
            <person name="William W."/>
        </authorList>
    </citation>
    <scope>NUCLEOTIDE SEQUENCE [LARGE SCALE GENOMIC DNA]</scope>
</reference>
<feature type="non-terminal residue" evidence="1">
    <location>
        <position position="63"/>
    </location>
</feature>
<comment type="caution">
    <text evidence="1">The sequence shown here is derived from an EMBL/GenBank/DDBJ whole genome shotgun (WGS) entry which is preliminary data.</text>
</comment>
<accession>A0ABN8P607</accession>
<keyword evidence="2" id="KW-1185">Reference proteome</keyword>
<proteinExistence type="predicted"/>
<sequence>MASWFATVTNEKISQINEEAAPDNTKKVTKVDLAVFTAFGDAGFKKGIGGLASSAGKQLRVRP</sequence>
<name>A0ABN8P607_9CNID</name>
<dbReference type="EMBL" id="CALNXK010000055">
    <property type="protein sequence ID" value="CAH3135052.1"/>
    <property type="molecule type" value="Genomic_DNA"/>
</dbReference>
<gene>
    <name evidence="1" type="ORF">PLOB_00037733</name>
</gene>
<protein>
    <submittedName>
        <fullName evidence="1">Uncharacterized protein</fullName>
    </submittedName>
</protein>
<evidence type="ECO:0000313" key="1">
    <source>
        <dbReference type="EMBL" id="CAH3135052.1"/>
    </source>
</evidence>
<evidence type="ECO:0000313" key="2">
    <source>
        <dbReference type="Proteomes" id="UP001159405"/>
    </source>
</evidence>
<organism evidence="1 2">
    <name type="scientific">Porites lobata</name>
    <dbReference type="NCBI Taxonomy" id="104759"/>
    <lineage>
        <taxon>Eukaryota</taxon>
        <taxon>Metazoa</taxon>
        <taxon>Cnidaria</taxon>
        <taxon>Anthozoa</taxon>
        <taxon>Hexacorallia</taxon>
        <taxon>Scleractinia</taxon>
        <taxon>Fungiina</taxon>
        <taxon>Poritidae</taxon>
        <taxon>Porites</taxon>
    </lineage>
</organism>